<dbReference type="GO" id="GO:0005886">
    <property type="term" value="C:plasma membrane"/>
    <property type="evidence" value="ECO:0007669"/>
    <property type="project" value="TreeGrafter"/>
</dbReference>
<feature type="transmembrane region" description="Helical" evidence="6">
    <location>
        <begin position="406"/>
        <end position="425"/>
    </location>
</feature>
<dbReference type="InterPro" id="IPR020846">
    <property type="entry name" value="MFS_dom"/>
</dbReference>
<dbReference type="OrthoDB" id="3357846at2759"/>
<sequence>MDTIRDAPFGQLLRYLTGNRVFLYPEEKPGYQFPSSYLGKDEEIPEKRRQKQAPIEKETKPPPQQDESRIEPVEAPEVAERDVEKAESSSSDDENATNFRRVASHASSLHRVATLPYTAERLAADQALALEKTQSKPITPEKTANGTIIVDWWATDDPENPQNWSWKKKATTALIIDVYTLVVYASSAIYVSSQELVMQRFGVGHTKGALGLALYVLGYGMGPLIFAPLSEVPYFGRNIPYIVTFGLFTILALPTALVDNMGGLLVLRYLQGFFGSPCLANGGASMGDMYSLLYLPYPVAAWVSFAFAAPAIGPLLSGFAVYAENWRWALWEILWMAGPVFLVFFFFVPETQPTTILLNRAKRLRRITGNQKIRSQTEINERGVNLGATVLDAIIKPLEITIKDPAILFVNVYTALTYGIYYSFFEVFPLVYPPLYGFNVGETGIVFLCIIVGCFIAMAIYFSYLHFFLIPDVLKNGLRTQEYRLRPSLIACLGPTVGLFLFGWTARSSIHWIVSVIGVTIYATTVYIVMQCIFTYVPMSYPQYAASLFAGNDFFRSLFAFGAILFGRPMYVNLGVGEGISLLGGLSVIGIVGMWLLYFYGANLRARSKFAI</sequence>
<feature type="transmembrane region" description="Helical" evidence="6">
    <location>
        <begin position="488"/>
        <end position="506"/>
    </location>
</feature>
<protein>
    <submittedName>
        <fullName evidence="8">MFS general substrate transporter</fullName>
    </submittedName>
</protein>
<evidence type="ECO:0000256" key="5">
    <source>
        <dbReference type="SAM" id="MobiDB-lite"/>
    </source>
</evidence>
<dbReference type="PANTHER" id="PTHR23502">
    <property type="entry name" value="MAJOR FACILITATOR SUPERFAMILY"/>
    <property type="match status" value="1"/>
</dbReference>
<dbReference type="Gene3D" id="1.20.1250.20">
    <property type="entry name" value="MFS general substrate transporter like domains"/>
    <property type="match status" value="1"/>
</dbReference>
<dbReference type="CDD" id="cd17323">
    <property type="entry name" value="MFS_Tpo1_MDR_like"/>
    <property type="match status" value="1"/>
</dbReference>
<feature type="transmembrane region" description="Helical" evidence="6">
    <location>
        <begin position="544"/>
        <end position="567"/>
    </location>
</feature>
<accession>A0A2T2NWT5</accession>
<dbReference type="InterPro" id="IPR011701">
    <property type="entry name" value="MFS"/>
</dbReference>
<feature type="transmembrane region" description="Helical" evidence="6">
    <location>
        <begin position="445"/>
        <end position="467"/>
    </location>
</feature>
<evidence type="ECO:0000313" key="8">
    <source>
        <dbReference type="EMBL" id="PSN69880.1"/>
    </source>
</evidence>
<dbReference type="PROSITE" id="PS50850">
    <property type="entry name" value="MFS"/>
    <property type="match status" value="1"/>
</dbReference>
<dbReference type="SUPFAM" id="SSF103473">
    <property type="entry name" value="MFS general substrate transporter"/>
    <property type="match status" value="1"/>
</dbReference>
<name>A0A2T2NWT5_CORCC</name>
<feature type="domain" description="Major facilitator superfamily (MFS) profile" evidence="7">
    <location>
        <begin position="172"/>
        <end position="612"/>
    </location>
</feature>
<dbReference type="InterPro" id="IPR036259">
    <property type="entry name" value="MFS_trans_sf"/>
</dbReference>
<feature type="compositionally biased region" description="Basic and acidic residues" evidence="5">
    <location>
        <begin position="54"/>
        <end position="87"/>
    </location>
</feature>
<evidence type="ECO:0000256" key="3">
    <source>
        <dbReference type="ARBA" id="ARBA00022989"/>
    </source>
</evidence>
<dbReference type="AlphaFoldDB" id="A0A2T2NWT5"/>
<dbReference type="PANTHER" id="PTHR23502:SF23">
    <property type="entry name" value="FLUCONAZOLE RESISTANCE PROTEIN 1"/>
    <property type="match status" value="1"/>
</dbReference>
<comment type="subcellular location">
    <subcellularLocation>
        <location evidence="1">Membrane</location>
        <topology evidence="1">Multi-pass membrane protein</topology>
    </subcellularLocation>
</comment>
<organism evidence="8 9">
    <name type="scientific">Corynespora cassiicola Philippines</name>
    <dbReference type="NCBI Taxonomy" id="1448308"/>
    <lineage>
        <taxon>Eukaryota</taxon>
        <taxon>Fungi</taxon>
        <taxon>Dikarya</taxon>
        <taxon>Ascomycota</taxon>
        <taxon>Pezizomycotina</taxon>
        <taxon>Dothideomycetes</taxon>
        <taxon>Pleosporomycetidae</taxon>
        <taxon>Pleosporales</taxon>
        <taxon>Corynesporascaceae</taxon>
        <taxon>Corynespora</taxon>
    </lineage>
</organism>
<dbReference type="GO" id="GO:1990961">
    <property type="term" value="P:xenobiotic detoxification by transmembrane export across the plasma membrane"/>
    <property type="evidence" value="ECO:0007669"/>
    <property type="project" value="TreeGrafter"/>
</dbReference>
<feature type="transmembrane region" description="Helical" evidence="6">
    <location>
        <begin position="512"/>
        <end position="537"/>
    </location>
</feature>
<dbReference type="STRING" id="1448308.A0A2T2NWT5"/>
<feature type="transmembrane region" description="Helical" evidence="6">
    <location>
        <begin position="579"/>
        <end position="600"/>
    </location>
</feature>
<evidence type="ECO:0000256" key="2">
    <source>
        <dbReference type="ARBA" id="ARBA00022692"/>
    </source>
</evidence>
<dbReference type="EMBL" id="KZ678132">
    <property type="protein sequence ID" value="PSN69880.1"/>
    <property type="molecule type" value="Genomic_DNA"/>
</dbReference>
<reference evidence="8 9" key="1">
    <citation type="journal article" date="2018" name="Front. Microbiol.">
        <title>Genome-Wide Analysis of Corynespora cassiicola Leaf Fall Disease Putative Effectors.</title>
        <authorList>
            <person name="Lopez D."/>
            <person name="Ribeiro S."/>
            <person name="Label P."/>
            <person name="Fumanal B."/>
            <person name="Venisse J.S."/>
            <person name="Kohler A."/>
            <person name="de Oliveira R.R."/>
            <person name="Labutti K."/>
            <person name="Lipzen A."/>
            <person name="Lail K."/>
            <person name="Bauer D."/>
            <person name="Ohm R.A."/>
            <person name="Barry K.W."/>
            <person name="Spatafora J."/>
            <person name="Grigoriev I.V."/>
            <person name="Martin F.M."/>
            <person name="Pujade-Renaud V."/>
        </authorList>
    </citation>
    <scope>NUCLEOTIDE SEQUENCE [LARGE SCALE GENOMIC DNA]</scope>
    <source>
        <strain evidence="8 9">Philippines</strain>
    </source>
</reference>
<gene>
    <name evidence="8" type="ORF">BS50DRAFT_298153</name>
</gene>
<feature type="transmembrane region" description="Helical" evidence="6">
    <location>
        <begin position="170"/>
        <end position="189"/>
    </location>
</feature>
<feature type="transmembrane region" description="Helical" evidence="6">
    <location>
        <begin position="239"/>
        <end position="257"/>
    </location>
</feature>
<keyword evidence="9" id="KW-1185">Reference proteome</keyword>
<evidence type="ECO:0000256" key="1">
    <source>
        <dbReference type="ARBA" id="ARBA00004141"/>
    </source>
</evidence>
<evidence type="ECO:0000313" key="9">
    <source>
        <dbReference type="Proteomes" id="UP000240883"/>
    </source>
</evidence>
<evidence type="ECO:0000256" key="6">
    <source>
        <dbReference type="SAM" id="Phobius"/>
    </source>
</evidence>
<evidence type="ECO:0000256" key="4">
    <source>
        <dbReference type="ARBA" id="ARBA00023136"/>
    </source>
</evidence>
<keyword evidence="3 6" id="KW-1133">Transmembrane helix</keyword>
<feature type="transmembrane region" description="Helical" evidence="6">
    <location>
        <begin position="269"/>
        <end position="287"/>
    </location>
</feature>
<proteinExistence type="predicted"/>
<dbReference type="Proteomes" id="UP000240883">
    <property type="component" value="Unassembled WGS sequence"/>
</dbReference>
<dbReference type="Pfam" id="PF07690">
    <property type="entry name" value="MFS_1"/>
    <property type="match status" value="1"/>
</dbReference>
<dbReference type="GO" id="GO:0015244">
    <property type="term" value="F:fluconazole transmembrane transporter activity"/>
    <property type="evidence" value="ECO:0007669"/>
    <property type="project" value="TreeGrafter"/>
</dbReference>
<feature type="region of interest" description="Disordered" evidence="5">
    <location>
        <begin position="27"/>
        <end position="98"/>
    </location>
</feature>
<evidence type="ECO:0000259" key="7">
    <source>
        <dbReference type="PROSITE" id="PS50850"/>
    </source>
</evidence>
<feature type="transmembrane region" description="Helical" evidence="6">
    <location>
        <begin position="328"/>
        <end position="348"/>
    </location>
</feature>
<feature type="transmembrane region" description="Helical" evidence="6">
    <location>
        <begin position="209"/>
        <end position="227"/>
    </location>
</feature>
<feature type="transmembrane region" description="Helical" evidence="6">
    <location>
        <begin position="299"/>
        <end position="322"/>
    </location>
</feature>
<keyword evidence="2 6" id="KW-0812">Transmembrane</keyword>
<keyword evidence="4 6" id="KW-0472">Membrane</keyword>